<dbReference type="HOGENOM" id="CLU_434330_0_0_1"/>
<evidence type="ECO:0000256" key="10">
    <source>
        <dbReference type="SAM" id="Phobius"/>
    </source>
</evidence>
<proteinExistence type="predicted"/>
<feature type="compositionally biased region" description="Basic and acidic residues" evidence="9">
    <location>
        <begin position="483"/>
        <end position="517"/>
    </location>
</feature>
<feature type="domain" description="Cadherin" evidence="12">
    <location>
        <begin position="34"/>
        <end position="141"/>
    </location>
</feature>
<accession>V4C4M3</accession>
<name>V4C4M3_LOTGI</name>
<evidence type="ECO:0000256" key="1">
    <source>
        <dbReference type="ARBA" id="ARBA00004370"/>
    </source>
</evidence>
<dbReference type="InterPro" id="IPR002126">
    <property type="entry name" value="Cadherin-like_dom"/>
</dbReference>
<dbReference type="Proteomes" id="UP000030746">
    <property type="component" value="Unassembled WGS sequence"/>
</dbReference>
<evidence type="ECO:0000313" key="13">
    <source>
        <dbReference type="EMBL" id="ESO96499.1"/>
    </source>
</evidence>
<evidence type="ECO:0000256" key="11">
    <source>
        <dbReference type="SAM" id="SignalP"/>
    </source>
</evidence>
<keyword evidence="4 8" id="KW-0106">Calcium</keyword>
<keyword evidence="5" id="KW-0130">Cell adhesion</keyword>
<comment type="subcellular location">
    <subcellularLocation>
        <location evidence="1">Membrane</location>
    </subcellularLocation>
</comment>
<dbReference type="PANTHER" id="PTHR24025">
    <property type="entry name" value="DESMOGLEIN FAMILY MEMBER"/>
    <property type="match status" value="1"/>
</dbReference>
<evidence type="ECO:0000256" key="7">
    <source>
        <dbReference type="ARBA" id="ARBA00023136"/>
    </source>
</evidence>
<dbReference type="AlphaFoldDB" id="V4C4M3"/>
<dbReference type="GO" id="GO:0005886">
    <property type="term" value="C:plasma membrane"/>
    <property type="evidence" value="ECO:0007669"/>
    <property type="project" value="InterPro"/>
</dbReference>
<dbReference type="OMA" id="TEDHYSF"/>
<keyword evidence="3" id="KW-0677">Repeat</keyword>
<feature type="compositionally biased region" description="Basic and acidic residues" evidence="9">
    <location>
        <begin position="457"/>
        <end position="475"/>
    </location>
</feature>
<feature type="region of interest" description="Disordered" evidence="9">
    <location>
        <begin position="450"/>
        <end position="549"/>
    </location>
</feature>
<feature type="transmembrane region" description="Helical" evidence="10">
    <location>
        <begin position="598"/>
        <end position="620"/>
    </location>
</feature>
<evidence type="ECO:0000256" key="6">
    <source>
        <dbReference type="ARBA" id="ARBA00022989"/>
    </source>
</evidence>
<dbReference type="OrthoDB" id="6252479at2759"/>
<keyword evidence="6 10" id="KW-1133">Transmembrane helix</keyword>
<evidence type="ECO:0000259" key="12">
    <source>
        <dbReference type="PROSITE" id="PS50268"/>
    </source>
</evidence>
<protein>
    <recommendedName>
        <fullName evidence="12">Cadherin domain-containing protein</fullName>
    </recommendedName>
</protein>
<dbReference type="RefSeq" id="XP_009052853.1">
    <property type="nucleotide sequence ID" value="XM_009054605.1"/>
</dbReference>
<dbReference type="SMART" id="SM00112">
    <property type="entry name" value="CA"/>
    <property type="match status" value="3"/>
</dbReference>
<evidence type="ECO:0000256" key="5">
    <source>
        <dbReference type="ARBA" id="ARBA00022889"/>
    </source>
</evidence>
<dbReference type="KEGG" id="lgi:LOTGIDRAFT_159916"/>
<keyword evidence="7 10" id="KW-0472">Membrane</keyword>
<dbReference type="EMBL" id="KB201459">
    <property type="protein sequence ID" value="ESO96499.1"/>
    <property type="molecule type" value="Genomic_DNA"/>
</dbReference>
<keyword evidence="11" id="KW-0732">Signal</keyword>
<dbReference type="PRINTS" id="PR00205">
    <property type="entry name" value="CADHERIN"/>
</dbReference>
<dbReference type="InterPro" id="IPR050971">
    <property type="entry name" value="Cadherin-domain_protein"/>
</dbReference>
<feature type="signal peptide" evidence="11">
    <location>
        <begin position="1"/>
        <end position="25"/>
    </location>
</feature>
<feature type="domain" description="Cadherin" evidence="12">
    <location>
        <begin position="142"/>
        <end position="251"/>
    </location>
</feature>
<keyword evidence="14" id="KW-1185">Reference proteome</keyword>
<evidence type="ECO:0000256" key="2">
    <source>
        <dbReference type="ARBA" id="ARBA00022692"/>
    </source>
</evidence>
<dbReference type="Pfam" id="PF00028">
    <property type="entry name" value="Cadherin"/>
    <property type="match status" value="3"/>
</dbReference>
<dbReference type="GO" id="GO:0005911">
    <property type="term" value="C:cell-cell junction"/>
    <property type="evidence" value="ECO:0007669"/>
    <property type="project" value="TreeGrafter"/>
</dbReference>
<keyword evidence="2 10" id="KW-0812">Transmembrane</keyword>
<dbReference type="SUPFAM" id="SSF49313">
    <property type="entry name" value="Cadherin-like"/>
    <property type="match status" value="3"/>
</dbReference>
<dbReference type="PROSITE" id="PS50268">
    <property type="entry name" value="CADHERIN_2"/>
    <property type="match status" value="3"/>
</dbReference>
<dbReference type="InterPro" id="IPR015919">
    <property type="entry name" value="Cadherin-like_sf"/>
</dbReference>
<feature type="domain" description="Cadherin" evidence="12">
    <location>
        <begin position="252"/>
        <end position="350"/>
    </location>
</feature>
<evidence type="ECO:0000256" key="4">
    <source>
        <dbReference type="ARBA" id="ARBA00022837"/>
    </source>
</evidence>
<dbReference type="InterPro" id="IPR020894">
    <property type="entry name" value="Cadherin_CS"/>
</dbReference>
<feature type="compositionally biased region" description="Basic and acidic residues" evidence="9">
    <location>
        <begin position="525"/>
        <end position="538"/>
    </location>
</feature>
<dbReference type="CTD" id="20238196"/>
<evidence type="ECO:0000256" key="9">
    <source>
        <dbReference type="SAM" id="MobiDB-lite"/>
    </source>
</evidence>
<dbReference type="GeneID" id="20238196"/>
<evidence type="ECO:0000256" key="3">
    <source>
        <dbReference type="ARBA" id="ARBA00022737"/>
    </source>
</evidence>
<sequence>MAKGSVKSCVISTIIAIILLEGVSSLNNFSPSFDYFPTNVYIPETATFGDIIWRCNATDGDDSSTPAGQLRYQMNTNVFVPRWVLDSGYCIMYLNTKLDYESQLTHTLRVVVRDLDPTAPRSTTGTMTIHVKDTNDNHPVCTEYNRVLYVSEDTAVGTVIAKAVCSDSDRDKSTHGKILYKISDSNIVEVNDRFEILPDGSVNLKKQLDYERVKFYVLTIDVYDNGGSNSLTTSITYNIQVKDIDDNKPTWSTNPLTVYVQESAALGTGVFTLTAIDADKPLTAASTIKYGIKTPAVPDWFGIDSQTGVVYVKGILDRHISPCVTMEVYAYSSNKSNDRSELVADIRLTDGITTSKQSCEVIKDVTTKSTVTDPETSTYTSSKEPSVLTTVTEKAIVTTKPTEKLTSKPTVKTTVTAKPTVKTTVKTTVTAKPTVKTTVTEKLTVKPTEKATVTTKPTEKLTAKPTEKLTAKPTEKATVTTKPTEKLTAKPTEKLTAKPTEKATAKPTEKATAKPTEKATVPTKPTEKLTAKPTEKTTAKPTVTAKPTEKATAKATVTAKPTEKVTVSAKPYVSEKPIVSKKLKGDEVDNNNEFLKGFGTGIGSTLAFLIIIILVIVIIYKYRKMRIYKI</sequence>
<dbReference type="PANTHER" id="PTHR24025:SF23">
    <property type="entry name" value="NEURAL-CADHERIN"/>
    <property type="match status" value="1"/>
</dbReference>
<dbReference type="CDD" id="cd11304">
    <property type="entry name" value="Cadherin_repeat"/>
    <property type="match status" value="3"/>
</dbReference>
<feature type="chain" id="PRO_5004718197" description="Cadherin domain-containing protein" evidence="11">
    <location>
        <begin position="26"/>
        <end position="630"/>
    </location>
</feature>
<reference evidence="13 14" key="1">
    <citation type="journal article" date="2013" name="Nature">
        <title>Insights into bilaterian evolution from three spiralian genomes.</title>
        <authorList>
            <person name="Simakov O."/>
            <person name="Marletaz F."/>
            <person name="Cho S.J."/>
            <person name="Edsinger-Gonzales E."/>
            <person name="Havlak P."/>
            <person name="Hellsten U."/>
            <person name="Kuo D.H."/>
            <person name="Larsson T."/>
            <person name="Lv J."/>
            <person name="Arendt D."/>
            <person name="Savage R."/>
            <person name="Osoegawa K."/>
            <person name="de Jong P."/>
            <person name="Grimwood J."/>
            <person name="Chapman J.A."/>
            <person name="Shapiro H."/>
            <person name="Aerts A."/>
            <person name="Otillar R.P."/>
            <person name="Terry A.Y."/>
            <person name="Boore J.L."/>
            <person name="Grigoriev I.V."/>
            <person name="Lindberg D.R."/>
            <person name="Seaver E.C."/>
            <person name="Weisblat D.A."/>
            <person name="Putnam N.H."/>
            <person name="Rokhsar D.S."/>
        </authorList>
    </citation>
    <scope>NUCLEOTIDE SEQUENCE [LARGE SCALE GENOMIC DNA]</scope>
</reference>
<evidence type="ECO:0000256" key="8">
    <source>
        <dbReference type="PROSITE-ProRule" id="PRU00043"/>
    </source>
</evidence>
<dbReference type="Gene3D" id="2.60.40.60">
    <property type="entry name" value="Cadherins"/>
    <property type="match status" value="3"/>
</dbReference>
<dbReference type="GO" id="GO:0005509">
    <property type="term" value="F:calcium ion binding"/>
    <property type="evidence" value="ECO:0007669"/>
    <property type="project" value="UniProtKB-UniRule"/>
</dbReference>
<dbReference type="GO" id="GO:0007156">
    <property type="term" value="P:homophilic cell adhesion via plasma membrane adhesion molecules"/>
    <property type="evidence" value="ECO:0007669"/>
    <property type="project" value="InterPro"/>
</dbReference>
<dbReference type="PROSITE" id="PS00232">
    <property type="entry name" value="CADHERIN_1"/>
    <property type="match status" value="1"/>
</dbReference>
<gene>
    <name evidence="13" type="ORF">LOTGIDRAFT_159916</name>
</gene>
<evidence type="ECO:0000313" key="14">
    <source>
        <dbReference type="Proteomes" id="UP000030746"/>
    </source>
</evidence>
<organism evidence="13 14">
    <name type="scientific">Lottia gigantea</name>
    <name type="common">Giant owl limpet</name>
    <dbReference type="NCBI Taxonomy" id="225164"/>
    <lineage>
        <taxon>Eukaryota</taxon>
        <taxon>Metazoa</taxon>
        <taxon>Spiralia</taxon>
        <taxon>Lophotrochozoa</taxon>
        <taxon>Mollusca</taxon>
        <taxon>Gastropoda</taxon>
        <taxon>Patellogastropoda</taxon>
        <taxon>Lottioidea</taxon>
        <taxon>Lottiidae</taxon>
        <taxon>Lottia</taxon>
    </lineage>
</organism>